<evidence type="ECO:0000256" key="1">
    <source>
        <dbReference type="SAM" id="MobiDB-lite"/>
    </source>
</evidence>
<accession>A0A448WII9</accession>
<comment type="caution">
    <text evidence="2">The sequence shown here is derived from an EMBL/GenBank/DDBJ whole genome shotgun (WGS) entry which is preliminary data.</text>
</comment>
<feature type="compositionally biased region" description="Polar residues" evidence="1">
    <location>
        <begin position="152"/>
        <end position="161"/>
    </location>
</feature>
<evidence type="ECO:0000313" key="3">
    <source>
        <dbReference type="Proteomes" id="UP000784294"/>
    </source>
</evidence>
<proteinExistence type="predicted"/>
<gene>
    <name evidence="2" type="ORF">PXEA_LOCUS6060</name>
</gene>
<keyword evidence="3" id="KW-1185">Reference proteome</keyword>
<feature type="region of interest" description="Disordered" evidence="1">
    <location>
        <begin position="98"/>
        <end position="179"/>
    </location>
</feature>
<protein>
    <submittedName>
        <fullName evidence="2">Uncharacterized protein</fullName>
    </submittedName>
</protein>
<sequence length="179" mass="18471">MPPRRFSMPTVTSLDPESLAALQSNAAALAANAAASERKRYLGDDAYVSPDATIDDASLTTRNPAKTAVELVATPIAVTSVIPSLIDTTSLALTITPTGISSSSPVGSLSSQRPGAPRPPSICEERSSDDEADPAKQTPDSTKSKLFGGASGKSTFTNVRSSAPAEKSIDRSPARSKKP</sequence>
<evidence type="ECO:0000313" key="2">
    <source>
        <dbReference type="EMBL" id="VEL12620.1"/>
    </source>
</evidence>
<dbReference type="AlphaFoldDB" id="A0A448WII9"/>
<reference evidence="2" key="1">
    <citation type="submission" date="2018-11" db="EMBL/GenBank/DDBJ databases">
        <authorList>
            <consortium name="Pathogen Informatics"/>
        </authorList>
    </citation>
    <scope>NUCLEOTIDE SEQUENCE</scope>
</reference>
<name>A0A448WII9_9PLAT</name>
<dbReference type="EMBL" id="CAAALY010015299">
    <property type="protein sequence ID" value="VEL12620.1"/>
    <property type="molecule type" value="Genomic_DNA"/>
</dbReference>
<organism evidence="2 3">
    <name type="scientific">Protopolystoma xenopodis</name>
    <dbReference type="NCBI Taxonomy" id="117903"/>
    <lineage>
        <taxon>Eukaryota</taxon>
        <taxon>Metazoa</taxon>
        <taxon>Spiralia</taxon>
        <taxon>Lophotrochozoa</taxon>
        <taxon>Platyhelminthes</taxon>
        <taxon>Monogenea</taxon>
        <taxon>Polyopisthocotylea</taxon>
        <taxon>Polystomatidea</taxon>
        <taxon>Polystomatidae</taxon>
        <taxon>Protopolystoma</taxon>
    </lineage>
</organism>
<feature type="compositionally biased region" description="Low complexity" evidence="1">
    <location>
        <begin position="98"/>
        <end position="111"/>
    </location>
</feature>
<dbReference type="Proteomes" id="UP000784294">
    <property type="component" value="Unassembled WGS sequence"/>
</dbReference>